<reference evidence="1 2" key="2">
    <citation type="submission" date="2007-06" db="EMBL/GenBank/DDBJ databases">
        <title>Draft genome sequence of Pseudoflavonifractor capillosus ATCC 29799.</title>
        <authorList>
            <person name="Sudarsanam P."/>
            <person name="Ley R."/>
            <person name="Guruge J."/>
            <person name="Turnbaugh P.J."/>
            <person name="Mahowald M."/>
            <person name="Liep D."/>
            <person name="Gordon J."/>
        </authorList>
    </citation>
    <scope>NUCLEOTIDE SEQUENCE [LARGE SCALE GENOMIC DNA]</scope>
    <source>
        <strain evidence="1 2">ATCC 29799</strain>
    </source>
</reference>
<dbReference type="EMBL" id="AAXG02000042">
    <property type="protein sequence ID" value="EDM98120.1"/>
    <property type="molecule type" value="Genomic_DNA"/>
</dbReference>
<dbReference type="Proteomes" id="UP000003639">
    <property type="component" value="Unassembled WGS sequence"/>
</dbReference>
<sequence length="35" mass="4078">MIKYSSCVKAQYYAHRCDGAPCAPWAGGLRMNWWR</sequence>
<name>A6P0I8_9FIRM</name>
<proteinExistence type="predicted"/>
<dbReference type="AlphaFoldDB" id="A6P0I8"/>
<evidence type="ECO:0000313" key="2">
    <source>
        <dbReference type="Proteomes" id="UP000003639"/>
    </source>
</evidence>
<protein>
    <submittedName>
        <fullName evidence="1">Uncharacterized protein</fullName>
    </submittedName>
</protein>
<dbReference type="STRING" id="411467.BACCAP_03999"/>
<comment type="caution">
    <text evidence="1">The sequence shown here is derived from an EMBL/GenBank/DDBJ whole genome shotgun (WGS) entry which is preliminary data.</text>
</comment>
<gene>
    <name evidence="1" type="ORF">BACCAP_03999</name>
</gene>
<accession>A6P0I8</accession>
<evidence type="ECO:0000313" key="1">
    <source>
        <dbReference type="EMBL" id="EDM98120.1"/>
    </source>
</evidence>
<reference evidence="1 2" key="1">
    <citation type="submission" date="2007-04" db="EMBL/GenBank/DDBJ databases">
        <authorList>
            <person name="Fulton L."/>
            <person name="Clifton S."/>
            <person name="Fulton B."/>
            <person name="Xu J."/>
            <person name="Minx P."/>
            <person name="Pepin K.H."/>
            <person name="Johnson M."/>
            <person name="Thiruvilangam P."/>
            <person name="Bhonagiri V."/>
            <person name="Nash W.E."/>
            <person name="Mardis E.R."/>
            <person name="Wilson R.K."/>
        </authorList>
    </citation>
    <scope>NUCLEOTIDE SEQUENCE [LARGE SCALE GENOMIC DNA]</scope>
    <source>
        <strain evidence="1 2">ATCC 29799</strain>
    </source>
</reference>
<keyword evidence="2" id="KW-1185">Reference proteome</keyword>
<organism evidence="1 2">
    <name type="scientific">Pseudoflavonifractor capillosus ATCC 29799</name>
    <dbReference type="NCBI Taxonomy" id="411467"/>
    <lineage>
        <taxon>Bacteria</taxon>
        <taxon>Bacillati</taxon>
        <taxon>Bacillota</taxon>
        <taxon>Clostridia</taxon>
        <taxon>Eubacteriales</taxon>
        <taxon>Oscillospiraceae</taxon>
        <taxon>Pseudoflavonifractor</taxon>
    </lineage>
</organism>